<reference evidence="2 3" key="1">
    <citation type="submission" date="2022-03" db="EMBL/GenBank/DDBJ databases">
        <title>Draft genome sequence of Furfurilactobacillus curtus JCM 31185.</title>
        <authorList>
            <person name="Suzuki S."/>
            <person name="Endo A."/>
            <person name="Kajikawa A."/>
        </authorList>
    </citation>
    <scope>NUCLEOTIDE SEQUENCE [LARGE SCALE GENOMIC DNA]</scope>
    <source>
        <strain evidence="2 3">JCM 31185</strain>
    </source>
</reference>
<protein>
    <submittedName>
        <fullName evidence="2">Pyridoxamine 5'-phosphate oxidase</fullName>
    </submittedName>
</protein>
<comment type="caution">
    <text evidence="2">The sequence shown here is derived from an EMBL/GenBank/DDBJ whole genome shotgun (WGS) entry which is preliminary data.</text>
</comment>
<evidence type="ECO:0000313" key="2">
    <source>
        <dbReference type="EMBL" id="GKT06302.1"/>
    </source>
</evidence>
<dbReference type="Pfam" id="PF22696">
    <property type="entry name" value="Putative_PNPOx_2"/>
    <property type="match status" value="1"/>
</dbReference>
<evidence type="ECO:0000259" key="1">
    <source>
        <dbReference type="Pfam" id="PF22696"/>
    </source>
</evidence>
<dbReference type="Gene3D" id="2.30.110.10">
    <property type="entry name" value="Electron Transport, Fmn-binding Protein, Chain A"/>
    <property type="match status" value="1"/>
</dbReference>
<gene>
    <name evidence="2" type="ORF">JCM31185_15890</name>
</gene>
<dbReference type="InterPro" id="IPR055196">
    <property type="entry name" value="Putative_PNPOx_2"/>
</dbReference>
<dbReference type="RefSeq" id="WP_407884325.1">
    <property type="nucleotide sequence ID" value="NZ_BQXO01000004.1"/>
</dbReference>
<name>A0ABQ5JP25_9LACO</name>
<keyword evidence="3" id="KW-1185">Reference proteome</keyword>
<dbReference type="EMBL" id="BQXO01000004">
    <property type="protein sequence ID" value="GKT06302.1"/>
    <property type="molecule type" value="Genomic_DNA"/>
</dbReference>
<dbReference type="SUPFAM" id="SSF50475">
    <property type="entry name" value="FMN-binding split barrel"/>
    <property type="match status" value="1"/>
</dbReference>
<accession>A0ABQ5JP25</accession>
<proteinExistence type="predicted"/>
<evidence type="ECO:0000313" key="3">
    <source>
        <dbReference type="Proteomes" id="UP001628078"/>
    </source>
</evidence>
<dbReference type="InterPro" id="IPR012349">
    <property type="entry name" value="Split_barrel_FMN-bd"/>
</dbReference>
<feature type="domain" description="Pyridoxamine 5'-phosphate oxidase-like" evidence="1">
    <location>
        <begin position="11"/>
        <end position="138"/>
    </location>
</feature>
<organism evidence="2 3">
    <name type="scientific">Furfurilactobacillus curtus</name>
    <dbReference type="NCBI Taxonomy" id="1746200"/>
    <lineage>
        <taxon>Bacteria</taxon>
        <taxon>Bacillati</taxon>
        <taxon>Bacillota</taxon>
        <taxon>Bacilli</taxon>
        <taxon>Lactobacillales</taxon>
        <taxon>Lactobacillaceae</taxon>
        <taxon>Furfurilactobacillus</taxon>
    </lineage>
</organism>
<dbReference type="Proteomes" id="UP001628078">
    <property type="component" value="Unassembled WGS sequence"/>
</dbReference>
<sequence>MSNPLDQLQQVYQTTNTIALATSFHNEADVKVINFVWFSDEPTTMYFSSVRGSHALNLYAEHANASLTTIPFTGTPNNPFIRAHDVHIAPSSKTMADLLPRYLELIPNYQQVWDAIGPTLAVYEIHFQQLHVDPGLGQPKFDLDFTAIN</sequence>